<sequence length="238" mass="26695">MKRFALLTVACTLLAHPVLQAAELRVLLKEKQLKDVAALSIDNFQRELGRLLAARSHREARFITLPRKRLPLALENGDADILCGYIPEWLPGHFDWSIGFIDVADVIISEPRTPAPKAIEDLADKRVGTILGYAYPEVEKKLGKKFIRDDSFNAASNIQKLRAGRYDYAIMSASSLEFHKLTSDPPLPLNPPLYINNIKSQCAISRQGNITLQEINHVINEILNDGSYAKLLEQSPLR</sequence>
<name>A0ABT7DS69_9NEIS</name>
<evidence type="ECO:0000256" key="1">
    <source>
        <dbReference type="SAM" id="SignalP"/>
    </source>
</evidence>
<evidence type="ECO:0000313" key="2">
    <source>
        <dbReference type="EMBL" id="MDK2122913.1"/>
    </source>
</evidence>
<organism evidence="2 3">
    <name type="scientific">Parachitinimonas caeni</name>
    <dbReference type="NCBI Taxonomy" id="3031301"/>
    <lineage>
        <taxon>Bacteria</taxon>
        <taxon>Pseudomonadati</taxon>
        <taxon>Pseudomonadota</taxon>
        <taxon>Betaproteobacteria</taxon>
        <taxon>Neisseriales</taxon>
        <taxon>Chitinibacteraceae</taxon>
        <taxon>Parachitinimonas</taxon>
    </lineage>
</organism>
<keyword evidence="1" id="KW-0732">Signal</keyword>
<dbReference type="RefSeq" id="WP_284099200.1">
    <property type="nucleotide sequence ID" value="NZ_JARRAF010000002.1"/>
</dbReference>
<dbReference type="Proteomes" id="UP001172778">
    <property type="component" value="Unassembled WGS sequence"/>
</dbReference>
<protein>
    <submittedName>
        <fullName evidence="2">Transporter substrate-binding domain-containing protein</fullName>
    </submittedName>
</protein>
<dbReference type="Gene3D" id="3.40.190.10">
    <property type="entry name" value="Periplasmic binding protein-like II"/>
    <property type="match status" value="2"/>
</dbReference>
<reference evidence="2" key="1">
    <citation type="submission" date="2023-03" db="EMBL/GenBank/DDBJ databases">
        <title>Chitinimonas shenzhenensis gen. nov., sp. nov., a novel member of family Burkholderiaceae isolated from activated sludge collected in Shen Zhen, China.</title>
        <authorList>
            <person name="Wang X."/>
        </authorList>
    </citation>
    <scope>NUCLEOTIDE SEQUENCE</scope>
    <source>
        <strain evidence="2">DQS-5</strain>
    </source>
</reference>
<dbReference type="PANTHER" id="PTHR35936:SF6">
    <property type="entry name" value="AMINO ACID ABC TRANSPORTER SUBSTRATE-BINDING PAAT FAMILY PROTEIN"/>
    <property type="match status" value="1"/>
</dbReference>
<proteinExistence type="predicted"/>
<gene>
    <name evidence="2" type="ORF">PZA18_02480</name>
</gene>
<feature type="chain" id="PRO_5045054585" evidence="1">
    <location>
        <begin position="22"/>
        <end position="238"/>
    </location>
</feature>
<dbReference type="EMBL" id="JARRAF010000002">
    <property type="protein sequence ID" value="MDK2122913.1"/>
    <property type="molecule type" value="Genomic_DNA"/>
</dbReference>
<evidence type="ECO:0000313" key="3">
    <source>
        <dbReference type="Proteomes" id="UP001172778"/>
    </source>
</evidence>
<dbReference type="SUPFAM" id="SSF53850">
    <property type="entry name" value="Periplasmic binding protein-like II"/>
    <property type="match status" value="1"/>
</dbReference>
<comment type="caution">
    <text evidence="2">The sequence shown here is derived from an EMBL/GenBank/DDBJ whole genome shotgun (WGS) entry which is preliminary data.</text>
</comment>
<dbReference type="PANTHER" id="PTHR35936">
    <property type="entry name" value="MEMBRANE-BOUND LYTIC MUREIN TRANSGLYCOSYLASE F"/>
    <property type="match status" value="1"/>
</dbReference>
<keyword evidence="3" id="KW-1185">Reference proteome</keyword>
<feature type="signal peptide" evidence="1">
    <location>
        <begin position="1"/>
        <end position="21"/>
    </location>
</feature>
<accession>A0ABT7DS69</accession>